<protein>
    <submittedName>
        <fullName evidence="3">Type IV pilin protein</fullName>
    </submittedName>
</protein>
<dbReference type="RefSeq" id="WP_350016973.1">
    <property type="nucleotide sequence ID" value="NZ_CP157948.1"/>
</dbReference>
<dbReference type="InterPro" id="IPR045584">
    <property type="entry name" value="Pilin-like"/>
</dbReference>
<dbReference type="InterPro" id="IPR031982">
    <property type="entry name" value="PilE-like"/>
</dbReference>
<organism evidence="3">
    <name type="scientific">Rhodanobacter sp. IGA1.0</name>
    <dbReference type="NCBI Taxonomy" id="3158582"/>
    <lineage>
        <taxon>Bacteria</taxon>
        <taxon>Pseudomonadati</taxon>
        <taxon>Pseudomonadota</taxon>
        <taxon>Gammaproteobacteria</taxon>
        <taxon>Lysobacterales</taxon>
        <taxon>Rhodanobacteraceae</taxon>
        <taxon>Rhodanobacter</taxon>
    </lineage>
</organism>
<name>A0AAU7QP13_9GAMM</name>
<dbReference type="Gene3D" id="3.30.700.10">
    <property type="entry name" value="Glycoprotein, Type 4 Pilin"/>
    <property type="match status" value="1"/>
</dbReference>
<evidence type="ECO:0000256" key="2">
    <source>
        <dbReference type="SAM" id="Phobius"/>
    </source>
</evidence>
<gene>
    <name evidence="3" type="ORF">ABNK63_06250</name>
</gene>
<evidence type="ECO:0000313" key="3">
    <source>
        <dbReference type="EMBL" id="XBS91236.1"/>
    </source>
</evidence>
<accession>A0AAU7QP13</accession>
<dbReference type="PANTHER" id="PTHR30093">
    <property type="entry name" value="GENERAL SECRETION PATHWAY PROTEIN G"/>
    <property type="match status" value="1"/>
</dbReference>
<keyword evidence="2" id="KW-1133">Transmembrane helix</keyword>
<sequence length="168" mass="17997">MKSLSNQNSCFSNLGSPTTRGRAGSRRIGGFTLMELMITVVIIAILAAIAWPIYSKYVTKTRRVAAEGCLSEYANYMERYYTTNLRYNKDSAGTANTLALASLSCAGNSQTGRFYSYDLPAASLTVSAYVLTADPQGVQATGDTKCGKLSLNQKGERDAGGTDPGSCW</sequence>
<evidence type="ECO:0000256" key="1">
    <source>
        <dbReference type="SAM" id="MobiDB-lite"/>
    </source>
</evidence>
<dbReference type="SUPFAM" id="SSF54523">
    <property type="entry name" value="Pili subunits"/>
    <property type="match status" value="1"/>
</dbReference>
<dbReference type="Pfam" id="PF16732">
    <property type="entry name" value="ComP_DUS"/>
    <property type="match status" value="1"/>
</dbReference>
<feature type="transmembrane region" description="Helical" evidence="2">
    <location>
        <begin position="36"/>
        <end position="54"/>
    </location>
</feature>
<dbReference type="EMBL" id="CP157948">
    <property type="protein sequence ID" value="XBS91236.1"/>
    <property type="molecule type" value="Genomic_DNA"/>
</dbReference>
<dbReference type="NCBIfam" id="TIGR02532">
    <property type="entry name" value="IV_pilin_GFxxxE"/>
    <property type="match status" value="1"/>
</dbReference>
<reference evidence="3" key="1">
    <citation type="submission" date="2024-06" db="EMBL/GenBank/DDBJ databases">
        <authorList>
            <person name="Sun Y."/>
        </authorList>
    </citation>
    <scope>NUCLEOTIDE SEQUENCE</scope>
    <source>
        <strain evidence="3">IGA1.0</strain>
    </source>
</reference>
<proteinExistence type="predicted"/>
<dbReference type="GO" id="GO:0043683">
    <property type="term" value="P:type IV pilus assembly"/>
    <property type="evidence" value="ECO:0007669"/>
    <property type="project" value="InterPro"/>
</dbReference>
<dbReference type="InterPro" id="IPR012902">
    <property type="entry name" value="N_methyl_site"/>
</dbReference>
<feature type="region of interest" description="Disordered" evidence="1">
    <location>
        <begin position="1"/>
        <end position="23"/>
    </location>
</feature>
<dbReference type="Pfam" id="PF07963">
    <property type="entry name" value="N_methyl"/>
    <property type="match status" value="1"/>
</dbReference>
<dbReference type="PANTHER" id="PTHR30093:SF47">
    <property type="entry name" value="TYPE IV PILUS NON-CORE MINOR PILIN PILE"/>
    <property type="match status" value="1"/>
</dbReference>
<dbReference type="AlphaFoldDB" id="A0AAU7QP13"/>
<feature type="compositionally biased region" description="Polar residues" evidence="1">
    <location>
        <begin position="1"/>
        <end position="19"/>
    </location>
</feature>
<keyword evidence="2" id="KW-0812">Transmembrane</keyword>
<keyword evidence="2" id="KW-0472">Membrane</keyword>